<reference evidence="2 3" key="1">
    <citation type="submission" date="2024-04" db="EMBL/GenBank/DDBJ databases">
        <authorList>
            <person name="Fracassetti M."/>
        </authorList>
    </citation>
    <scope>NUCLEOTIDE SEQUENCE [LARGE SCALE GENOMIC DNA]</scope>
</reference>
<dbReference type="SUPFAM" id="SSF53098">
    <property type="entry name" value="Ribonuclease H-like"/>
    <property type="match status" value="1"/>
</dbReference>
<sequence>MRGFSHSKVTNNHGQVCDGRVESLHCFSPLEAEAKALWLGSRLAVELSSPCIVLTDCLSLVKALRGQFQSWPWRAAAWLGRIKVLTASHPMIMIDHIKRKRNSKANCVAKSCARKQLPNDWIHILDVGAPLL</sequence>
<name>A0AAV2EY19_9ROSI</name>
<protein>
    <recommendedName>
        <fullName evidence="1">RNase H type-1 domain-containing protein</fullName>
    </recommendedName>
</protein>
<organism evidence="2 3">
    <name type="scientific">Linum trigynum</name>
    <dbReference type="NCBI Taxonomy" id="586398"/>
    <lineage>
        <taxon>Eukaryota</taxon>
        <taxon>Viridiplantae</taxon>
        <taxon>Streptophyta</taxon>
        <taxon>Embryophyta</taxon>
        <taxon>Tracheophyta</taxon>
        <taxon>Spermatophyta</taxon>
        <taxon>Magnoliopsida</taxon>
        <taxon>eudicotyledons</taxon>
        <taxon>Gunneridae</taxon>
        <taxon>Pentapetalae</taxon>
        <taxon>rosids</taxon>
        <taxon>fabids</taxon>
        <taxon>Malpighiales</taxon>
        <taxon>Linaceae</taxon>
        <taxon>Linum</taxon>
    </lineage>
</organism>
<dbReference type="InterPro" id="IPR012337">
    <property type="entry name" value="RNaseH-like_sf"/>
</dbReference>
<dbReference type="EMBL" id="OZ034818">
    <property type="protein sequence ID" value="CAL1390749.1"/>
    <property type="molecule type" value="Genomic_DNA"/>
</dbReference>
<dbReference type="GO" id="GO:0004523">
    <property type="term" value="F:RNA-DNA hybrid ribonuclease activity"/>
    <property type="evidence" value="ECO:0007669"/>
    <property type="project" value="InterPro"/>
</dbReference>
<dbReference type="InterPro" id="IPR044730">
    <property type="entry name" value="RNase_H-like_dom_plant"/>
</dbReference>
<keyword evidence="3" id="KW-1185">Reference proteome</keyword>
<dbReference type="Gene3D" id="3.30.420.10">
    <property type="entry name" value="Ribonuclease H-like superfamily/Ribonuclease H"/>
    <property type="match status" value="1"/>
</dbReference>
<dbReference type="PANTHER" id="PTHR47723">
    <property type="entry name" value="OS05G0353850 PROTEIN"/>
    <property type="match status" value="1"/>
</dbReference>
<gene>
    <name evidence="2" type="ORF">LTRI10_LOCUS31511</name>
</gene>
<accession>A0AAV2EY19</accession>
<dbReference type="InterPro" id="IPR036397">
    <property type="entry name" value="RNaseH_sf"/>
</dbReference>
<feature type="domain" description="RNase H type-1" evidence="1">
    <location>
        <begin position="10"/>
        <end position="112"/>
    </location>
</feature>
<dbReference type="AlphaFoldDB" id="A0AAV2EY19"/>
<evidence type="ECO:0000313" key="3">
    <source>
        <dbReference type="Proteomes" id="UP001497516"/>
    </source>
</evidence>
<dbReference type="PANTHER" id="PTHR47723:SF19">
    <property type="entry name" value="POLYNUCLEOTIDYL TRANSFERASE, RIBONUCLEASE H-LIKE SUPERFAMILY PROTEIN"/>
    <property type="match status" value="1"/>
</dbReference>
<dbReference type="Pfam" id="PF13456">
    <property type="entry name" value="RVT_3"/>
    <property type="match status" value="1"/>
</dbReference>
<dbReference type="GO" id="GO:0003676">
    <property type="term" value="F:nucleic acid binding"/>
    <property type="evidence" value="ECO:0007669"/>
    <property type="project" value="InterPro"/>
</dbReference>
<dbReference type="CDD" id="cd06222">
    <property type="entry name" value="RNase_H_like"/>
    <property type="match status" value="1"/>
</dbReference>
<evidence type="ECO:0000313" key="2">
    <source>
        <dbReference type="EMBL" id="CAL1390749.1"/>
    </source>
</evidence>
<dbReference type="InterPro" id="IPR002156">
    <property type="entry name" value="RNaseH_domain"/>
</dbReference>
<dbReference type="InterPro" id="IPR053151">
    <property type="entry name" value="RNase_H-like"/>
</dbReference>
<evidence type="ECO:0000259" key="1">
    <source>
        <dbReference type="Pfam" id="PF13456"/>
    </source>
</evidence>
<dbReference type="Proteomes" id="UP001497516">
    <property type="component" value="Chromosome 5"/>
</dbReference>
<proteinExistence type="predicted"/>